<keyword evidence="16" id="KW-1185">Reference proteome</keyword>
<dbReference type="FunFam" id="3.40.800.20:FF:000014">
    <property type="entry name" value="Histone deacetylase 15"/>
    <property type="match status" value="1"/>
</dbReference>
<evidence type="ECO:0000256" key="12">
    <source>
        <dbReference type="ARBA" id="ARBA00023242"/>
    </source>
</evidence>
<evidence type="ECO:0000256" key="4">
    <source>
        <dbReference type="ARBA" id="ARBA00012111"/>
    </source>
</evidence>
<dbReference type="AlphaFoldDB" id="A0A835IV85"/>
<evidence type="ECO:0000256" key="7">
    <source>
        <dbReference type="ARBA" id="ARBA00022801"/>
    </source>
</evidence>
<evidence type="ECO:0000313" key="15">
    <source>
        <dbReference type="EMBL" id="KAF9624201.1"/>
    </source>
</evidence>
<keyword evidence="5" id="KW-0678">Repressor</keyword>
<organism evidence="15 16">
    <name type="scientific">Coptis chinensis</name>
    <dbReference type="NCBI Taxonomy" id="261450"/>
    <lineage>
        <taxon>Eukaryota</taxon>
        <taxon>Viridiplantae</taxon>
        <taxon>Streptophyta</taxon>
        <taxon>Embryophyta</taxon>
        <taxon>Tracheophyta</taxon>
        <taxon>Spermatophyta</taxon>
        <taxon>Magnoliopsida</taxon>
        <taxon>Ranunculales</taxon>
        <taxon>Ranunculaceae</taxon>
        <taxon>Coptidoideae</taxon>
        <taxon>Coptis</taxon>
    </lineage>
</organism>
<dbReference type="GO" id="GO:0000118">
    <property type="term" value="C:histone deacetylase complex"/>
    <property type="evidence" value="ECO:0007669"/>
    <property type="project" value="TreeGrafter"/>
</dbReference>
<comment type="subcellular location">
    <subcellularLocation>
        <location evidence="2">Nucleus</location>
    </subcellularLocation>
</comment>
<sequence>MEKEKKVGLIYDERMCKHYTPDGEDHPEKPDRIISIWQKLESAGVTQRCVVMSGKEVEDKHVELVHSKKHVHLIKNVSSKAYNNSTRNKIAANLNSIYLNEGSSEAAYVAAGSVVEASEKVATGEFRSAVAIVRPPGHHAEPDEAMGFCLYNNVAIAASYLLNQRPELGVKKILIVDWDVHHGNGTQKMFWKDPRVLYFSVHRFDFGTFYPSGDYGSHTMVGEGLGAGYNINVPWEHGRVGDADYLAVWEHILIPVARSFKPDMILISGGFDAAVGDPLGGCRITPKGYYVMMNKLMEFAQGKIMMALEGGYNLDSIAESMLACVKALLEDKPIVGFSEVHPFESTWRVIQAVREELSVFWPTLADELLKDLVVTNEITAPLEVILVIQIHQIYRLNVLLWEGQLRVGEGFEHGKHEISSSDSDAEGVNSQSVQSGASHEVCQVDEVQNVIQDLSMLKVNGATHNRVVDESVLWRSVLSKVDIWYASFGSNMWKPRLLCYIEGGKVDGMQRSCCGSMDRSPPKSVMWKIAPHRLFFGRSHTHQWGTGGVAFLHPQSSKDSTAYTCLYKITLEQFNDILLQENCQHVSVSSPLFDLNTLDSAIRNKFIPLEALKDGWYSNVLYLGTEDNLPVLTMTCPLSDLESYSTGKLPLAAPPKSYMDTLVKGLVEGKQLSSEEAIAYINDASARLL</sequence>
<dbReference type="SUPFAM" id="SSF52768">
    <property type="entry name" value="Arginase/deacetylase"/>
    <property type="match status" value="1"/>
</dbReference>
<evidence type="ECO:0000256" key="9">
    <source>
        <dbReference type="ARBA" id="ARBA00022853"/>
    </source>
</evidence>
<dbReference type="Gene3D" id="3.40.800.20">
    <property type="entry name" value="Histone deacetylase domain"/>
    <property type="match status" value="1"/>
</dbReference>
<keyword evidence="6" id="KW-0479">Metal-binding</keyword>
<feature type="domain" description="Histone deacetylase" evidence="14">
    <location>
        <begin position="26"/>
        <end position="328"/>
    </location>
</feature>
<accession>A0A835IV85</accession>
<dbReference type="GO" id="GO:0141221">
    <property type="term" value="F:histone deacetylase activity, hydrolytic mechanism"/>
    <property type="evidence" value="ECO:0007669"/>
    <property type="project" value="UniProtKB-EC"/>
</dbReference>
<evidence type="ECO:0000256" key="10">
    <source>
        <dbReference type="ARBA" id="ARBA00023015"/>
    </source>
</evidence>
<dbReference type="InterPro" id="IPR000286">
    <property type="entry name" value="HDACs"/>
</dbReference>
<dbReference type="PANTHER" id="PTHR10625:SF25">
    <property type="entry name" value="HISTONE DEACETYLASE 18-RELATED"/>
    <property type="match status" value="1"/>
</dbReference>
<dbReference type="Gene3D" id="3.10.490.10">
    <property type="entry name" value="Gamma-glutamyl cyclotransferase-like"/>
    <property type="match status" value="1"/>
</dbReference>
<evidence type="ECO:0000256" key="6">
    <source>
        <dbReference type="ARBA" id="ARBA00022723"/>
    </source>
</evidence>
<dbReference type="Pfam" id="PF00850">
    <property type="entry name" value="Hist_deacetyl"/>
    <property type="match status" value="1"/>
</dbReference>
<dbReference type="Proteomes" id="UP000631114">
    <property type="component" value="Unassembled WGS sequence"/>
</dbReference>
<dbReference type="PANTHER" id="PTHR10625">
    <property type="entry name" value="HISTONE DEACETYLASE HDAC1-RELATED"/>
    <property type="match status" value="1"/>
</dbReference>
<keyword evidence="11" id="KW-0804">Transcription</keyword>
<keyword evidence="8" id="KW-0862">Zinc</keyword>
<evidence type="ECO:0000256" key="5">
    <source>
        <dbReference type="ARBA" id="ARBA00022491"/>
    </source>
</evidence>
<gene>
    <name evidence="15" type="ORF">IFM89_008139</name>
</gene>
<dbReference type="GO" id="GO:0040029">
    <property type="term" value="P:epigenetic regulation of gene expression"/>
    <property type="evidence" value="ECO:0007669"/>
    <property type="project" value="TreeGrafter"/>
</dbReference>
<name>A0A835IV85_9MAGN</name>
<comment type="similarity">
    <text evidence="3">Belongs to the histone deacetylase family. HD type 2 subfamily.</text>
</comment>
<dbReference type="InterPro" id="IPR023801">
    <property type="entry name" value="His_deacetylse_dom"/>
</dbReference>
<comment type="cofactor">
    <cofactor evidence="1">
        <name>Zn(2+)</name>
        <dbReference type="ChEBI" id="CHEBI:29105"/>
    </cofactor>
</comment>
<comment type="caution">
    <text evidence="15">The sequence shown here is derived from an EMBL/GenBank/DDBJ whole genome shotgun (WGS) entry which is preliminary data.</text>
</comment>
<proteinExistence type="inferred from homology"/>
<keyword evidence="9" id="KW-0156">Chromatin regulator</keyword>
<keyword evidence="12" id="KW-0539">Nucleus</keyword>
<evidence type="ECO:0000256" key="11">
    <source>
        <dbReference type="ARBA" id="ARBA00023163"/>
    </source>
</evidence>
<dbReference type="PRINTS" id="PR01270">
    <property type="entry name" value="HDASUPER"/>
</dbReference>
<dbReference type="InterPro" id="IPR023696">
    <property type="entry name" value="Ureohydrolase_dom_sf"/>
</dbReference>
<evidence type="ECO:0000259" key="14">
    <source>
        <dbReference type="Pfam" id="PF00850"/>
    </source>
</evidence>
<dbReference type="OrthoDB" id="424012at2759"/>
<dbReference type="GO" id="GO:0046872">
    <property type="term" value="F:metal ion binding"/>
    <property type="evidence" value="ECO:0007669"/>
    <property type="project" value="UniProtKB-KW"/>
</dbReference>
<evidence type="ECO:0000256" key="1">
    <source>
        <dbReference type="ARBA" id="ARBA00001947"/>
    </source>
</evidence>
<reference evidence="15 16" key="1">
    <citation type="submission" date="2020-10" db="EMBL/GenBank/DDBJ databases">
        <title>The Coptis chinensis genome and diversification of protoberbering-type alkaloids.</title>
        <authorList>
            <person name="Wang B."/>
            <person name="Shu S."/>
            <person name="Song C."/>
            <person name="Liu Y."/>
        </authorList>
    </citation>
    <scope>NUCLEOTIDE SEQUENCE [LARGE SCALE GENOMIC DNA]</scope>
    <source>
        <strain evidence="15">HL-2020</strain>
        <tissue evidence="15">Leaf</tissue>
    </source>
</reference>
<dbReference type="EC" id="3.5.1.98" evidence="4"/>
<evidence type="ECO:0000256" key="2">
    <source>
        <dbReference type="ARBA" id="ARBA00004123"/>
    </source>
</evidence>
<dbReference type="GO" id="GO:0005737">
    <property type="term" value="C:cytoplasm"/>
    <property type="evidence" value="ECO:0007669"/>
    <property type="project" value="UniProtKB-ARBA"/>
</dbReference>
<evidence type="ECO:0000313" key="16">
    <source>
        <dbReference type="Proteomes" id="UP000631114"/>
    </source>
</evidence>
<protein>
    <recommendedName>
        <fullName evidence="4">histone deacetylase</fullName>
        <ecNumber evidence="4">3.5.1.98</ecNumber>
    </recommendedName>
</protein>
<dbReference type="InterPro" id="IPR037138">
    <property type="entry name" value="His_deacetylse_dom_sf"/>
</dbReference>
<comment type="catalytic activity">
    <reaction evidence="13">
        <text>N(6)-acetyl-L-lysyl-[histone] + H2O = L-lysyl-[histone] + acetate</text>
        <dbReference type="Rhea" id="RHEA:58196"/>
        <dbReference type="Rhea" id="RHEA-COMP:9845"/>
        <dbReference type="Rhea" id="RHEA-COMP:11338"/>
        <dbReference type="ChEBI" id="CHEBI:15377"/>
        <dbReference type="ChEBI" id="CHEBI:29969"/>
        <dbReference type="ChEBI" id="CHEBI:30089"/>
        <dbReference type="ChEBI" id="CHEBI:61930"/>
        <dbReference type="EC" id="3.5.1.98"/>
    </reaction>
    <physiologicalReaction direction="left-to-right" evidence="13">
        <dbReference type="Rhea" id="RHEA:58197"/>
    </physiologicalReaction>
</comment>
<keyword evidence="10" id="KW-0805">Transcription regulation</keyword>
<evidence type="ECO:0000256" key="3">
    <source>
        <dbReference type="ARBA" id="ARBA00007738"/>
    </source>
</evidence>
<keyword evidence="7" id="KW-0378">Hydrolase</keyword>
<dbReference type="GO" id="GO:0050793">
    <property type="term" value="P:regulation of developmental process"/>
    <property type="evidence" value="ECO:0007669"/>
    <property type="project" value="UniProtKB-ARBA"/>
</dbReference>
<evidence type="ECO:0000256" key="13">
    <source>
        <dbReference type="ARBA" id="ARBA00049416"/>
    </source>
</evidence>
<dbReference type="EMBL" id="JADFTS010000001">
    <property type="protein sequence ID" value="KAF9624201.1"/>
    <property type="molecule type" value="Genomic_DNA"/>
</dbReference>
<evidence type="ECO:0000256" key="8">
    <source>
        <dbReference type="ARBA" id="ARBA00022833"/>
    </source>
</evidence>